<dbReference type="Proteomes" id="UP000035963">
    <property type="component" value="Unassembled WGS sequence"/>
</dbReference>
<evidence type="ECO:0000313" key="3">
    <source>
        <dbReference type="Proteomes" id="UP000035963"/>
    </source>
</evidence>
<organism evidence="2 3">
    <name type="scientific">Caballeronia mineralivorans PML1(12)</name>
    <dbReference type="NCBI Taxonomy" id="908627"/>
    <lineage>
        <taxon>Bacteria</taxon>
        <taxon>Pseudomonadati</taxon>
        <taxon>Pseudomonadota</taxon>
        <taxon>Betaproteobacteria</taxon>
        <taxon>Burkholderiales</taxon>
        <taxon>Burkholderiaceae</taxon>
        <taxon>Caballeronia</taxon>
    </lineage>
</organism>
<dbReference type="RefSeq" id="WP_047845609.1">
    <property type="nucleotide sequence ID" value="NZ_AEJF01000051.1"/>
</dbReference>
<name>A0A0J1D340_9BURK</name>
<keyword evidence="3" id="KW-1185">Reference proteome</keyword>
<gene>
    <name evidence="2" type="ORF">EOS_05540</name>
</gene>
<protein>
    <recommendedName>
        <fullName evidence="1">Ketopantoate reductase N-terminal domain-containing protein</fullName>
    </recommendedName>
</protein>
<reference evidence="2 3" key="1">
    <citation type="journal article" date="2015" name="Genome Announc.">
        <title>Draft Genome Sequence of Burkholderia sp. Strain PML1(12), an Ectomycorrhizosphere-Inhabiting Bacterium with Effective Mineral-Weathering Ability.</title>
        <authorList>
            <person name="Uroz S."/>
            <person name="Oger P."/>
        </authorList>
    </citation>
    <scope>NUCLEOTIDE SEQUENCE [LARGE SCALE GENOMIC DNA]</scope>
    <source>
        <strain evidence="3">PML1(12)</strain>
    </source>
</reference>
<dbReference type="SUPFAM" id="SSF51735">
    <property type="entry name" value="NAD(P)-binding Rossmann-fold domains"/>
    <property type="match status" value="1"/>
</dbReference>
<sequence>MKIILIGAGRIGSAVAFCLAKAGHDVTVVARGARFDTLNRDGAIVTVDGRSVPVKVVSTLDPATPSDLAIVTVPEHQVAPLLPALAASRANTILLMFNTFQGTGPYRTIVGAERFAFGFPNMSAYLVDQRLRFRVDGPGMGTTMSSPILAQLFKEAAMPSEVEDDMDAFLRSHVALVVPLFLAALLTWQRATQLTWTEAEQLDAAWTEGFDLVRSLGHTLKPRLVATLLRMPSFARTGLLWLLSRSRPVKDLGEFGPTETRALIDAMATAAPGKTPRLLALRP</sequence>
<dbReference type="InterPro" id="IPR013332">
    <property type="entry name" value="KPR_N"/>
</dbReference>
<evidence type="ECO:0000313" key="2">
    <source>
        <dbReference type="EMBL" id="KLU27157.1"/>
    </source>
</evidence>
<dbReference type="Gene3D" id="3.40.50.720">
    <property type="entry name" value="NAD(P)-binding Rossmann-like Domain"/>
    <property type="match status" value="1"/>
</dbReference>
<evidence type="ECO:0000259" key="1">
    <source>
        <dbReference type="Pfam" id="PF02558"/>
    </source>
</evidence>
<dbReference type="EMBL" id="AEJF01000051">
    <property type="protein sequence ID" value="KLU27157.1"/>
    <property type="molecule type" value="Genomic_DNA"/>
</dbReference>
<dbReference type="InterPro" id="IPR036291">
    <property type="entry name" value="NAD(P)-bd_dom_sf"/>
</dbReference>
<feature type="domain" description="Ketopantoate reductase N-terminal" evidence="1">
    <location>
        <begin position="3"/>
        <end position="126"/>
    </location>
</feature>
<dbReference type="AlphaFoldDB" id="A0A0J1D340"/>
<dbReference type="OrthoDB" id="9793586at2"/>
<dbReference type="PATRIC" id="fig|908627.4.peg.1221"/>
<comment type="caution">
    <text evidence="2">The sequence shown here is derived from an EMBL/GenBank/DDBJ whole genome shotgun (WGS) entry which is preliminary data.</text>
</comment>
<accession>A0A0J1D340</accession>
<dbReference type="Pfam" id="PF02558">
    <property type="entry name" value="ApbA"/>
    <property type="match status" value="1"/>
</dbReference>
<proteinExistence type="predicted"/>